<dbReference type="AlphaFoldDB" id="A0A0D8HFN4"/>
<name>A0A0D8HFN4_9ACTN</name>
<comment type="caution">
    <text evidence="1">The sequence shown here is derived from an EMBL/GenBank/DDBJ whole genome shotgun (WGS) entry which is preliminary data.</text>
</comment>
<evidence type="ECO:0008006" key="3">
    <source>
        <dbReference type="Google" id="ProtNLM"/>
    </source>
</evidence>
<dbReference type="OrthoDB" id="3531406at2"/>
<accession>A0A0D8HFN4</accession>
<keyword evidence="2" id="KW-1185">Reference proteome</keyword>
<dbReference type="InterPro" id="IPR035169">
    <property type="entry name" value="DUF5318"/>
</dbReference>
<evidence type="ECO:0000313" key="1">
    <source>
        <dbReference type="EMBL" id="KJF16738.1"/>
    </source>
</evidence>
<dbReference type="Proteomes" id="UP000032360">
    <property type="component" value="Unassembled WGS sequence"/>
</dbReference>
<dbReference type="EMBL" id="JXYS01000075">
    <property type="protein sequence ID" value="KJF16738.1"/>
    <property type="molecule type" value="Genomic_DNA"/>
</dbReference>
<organism evidence="1 2">
    <name type="scientific">Acidithrix ferrooxidans</name>
    <dbReference type="NCBI Taxonomy" id="1280514"/>
    <lineage>
        <taxon>Bacteria</taxon>
        <taxon>Bacillati</taxon>
        <taxon>Actinomycetota</taxon>
        <taxon>Acidimicrobiia</taxon>
        <taxon>Acidimicrobiales</taxon>
        <taxon>Acidimicrobiaceae</taxon>
        <taxon>Acidithrix</taxon>
    </lineage>
</organism>
<protein>
    <recommendedName>
        <fullName evidence="3">DUF5318 domain-containing protein</fullName>
    </recommendedName>
</protein>
<evidence type="ECO:0000313" key="2">
    <source>
        <dbReference type="Proteomes" id="UP000032360"/>
    </source>
</evidence>
<sequence>MERQSKIDISGVNERTVDFVLARRALLRAFGRGEVLKTEICDAQPELMRAALNLGKPKSSICPICRDTKLVSVYFAFGPKLPAHGRCLNSESEIDSILSRHIDAKVYEVEVCLNCKWNHLDRLLAPFVFGEESA</sequence>
<dbReference type="Pfam" id="PF17249">
    <property type="entry name" value="DUF5318"/>
    <property type="match status" value="1"/>
</dbReference>
<dbReference type="RefSeq" id="WP_052606051.1">
    <property type="nucleotide sequence ID" value="NZ_JXYS01000075.1"/>
</dbReference>
<dbReference type="STRING" id="1280514.AXFE_24030"/>
<reference evidence="1 2" key="1">
    <citation type="submission" date="2015-01" db="EMBL/GenBank/DDBJ databases">
        <title>Draft genome of the acidophilic iron oxidizer Acidithrix ferrooxidans strain Py-F3.</title>
        <authorList>
            <person name="Poehlein A."/>
            <person name="Eisen S."/>
            <person name="Schloemann M."/>
            <person name="Johnson B.D."/>
            <person name="Daniel R."/>
            <person name="Muehling M."/>
        </authorList>
    </citation>
    <scope>NUCLEOTIDE SEQUENCE [LARGE SCALE GENOMIC DNA]</scope>
    <source>
        <strain evidence="1 2">Py-F3</strain>
    </source>
</reference>
<gene>
    <name evidence="1" type="ORF">AXFE_24030</name>
</gene>
<proteinExistence type="predicted"/>